<proteinExistence type="predicted"/>
<feature type="transmembrane region" description="Helical" evidence="1">
    <location>
        <begin position="20"/>
        <end position="41"/>
    </location>
</feature>
<gene>
    <name evidence="2" type="ORF">SLEP1_g12250</name>
</gene>
<keyword evidence="1" id="KW-0472">Membrane</keyword>
<evidence type="ECO:0000256" key="1">
    <source>
        <dbReference type="SAM" id="Phobius"/>
    </source>
</evidence>
<comment type="caution">
    <text evidence="2">The sequence shown here is derived from an EMBL/GenBank/DDBJ whole genome shotgun (WGS) entry which is preliminary data.</text>
</comment>
<dbReference type="AlphaFoldDB" id="A0AAV5INB3"/>
<keyword evidence="1" id="KW-1133">Transmembrane helix</keyword>
<sequence>MKAKDYKDLSLLMLIARIRIWVVSVQAKVFCFLFPFCCVWLP</sequence>
<keyword evidence="1" id="KW-0812">Transmembrane</keyword>
<evidence type="ECO:0000313" key="2">
    <source>
        <dbReference type="EMBL" id="GKU99392.1"/>
    </source>
</evidence>
<dbReference type="EMBL" id="BPVZ01000014">
    <property type="protein sequence ID" value="GKU99392.1"/>
    <property type="molecule type" value="Genomic_DNA"/>
</dbReference>
<accession>A0AAV5INB3</accession>
<evidence type="ECO:0000313" key="3">
    <source>
        <dbReference type="Proteomes" id="UP001054252"/>
    </source>
</evidence>
<dbReference type="Proteomes" id="UP001054252">
    <property type="component" value="Unassembled WGS sequence"/>
</dbReference>
<protein>
    <submittedName>
        <fullName evidence="2">Uncharacterized protein</fullName>
    </submittedName>
</protein>
<name>A0AAV5INB3_9ROSI</name>
<reference evidence="2 3" key="1">
    <citation type="journal article" date="2021" name="Commun. Biol.">
        <title>The genome of Shorea leprosula (Dipterocarpaceae) highlights the ecological relevance of drought in aseasonal tropical rainforests.</title>
        <authorList>
            <person name="Ng K.K.S."/>
            <person name="Kobayashi M.J."/>
            <person name="Fawcett J.A."/>
            <person name="Hatakeyama M."/>
            <person name="Paape T."/>
            <person name="Ng C.H."/>
            <person name="Ang C.C."/>
            <person name="Tnah L.H."/>
            <person name="Lee C.T."/>
            <person name="Nishiyama T."/>
            <person name="Sese J."/>
            <person name="O'Brien M.J."/>
            <person name="Copetti D."/>
            <person name="Mohd Noor M.I."/>
            <person name="Ong R.C."/>
            <person name="Putra M."/>
            <person name="Sireger I.Z."/>
            <person name="Indrioko S."/>
            <person name="Kosugi Y."/>
            <person name="Izuno A."/>
            <person name="Isagi Y."/>
            <person name="Lee S.L."/>
            <person name="Shimizu K.K."/>
        </authorList>
    </citation>
    <scope>NUCLEOTIDE SEQUENCE [LARGE SCALE GENOMIC DNA]</scope>
    <source>
        <strain evidence="2">214</strain>
    </source>
</reference>
<keyword evidence="3" id="KW-1185">Reference proteome</keyword>
<organism evidence="2 3">
    <name type="scientific">Rubroshorea leprosula</name>
    <dbReference type="NCBI Taxonomy" id="152421"/>
    <lineage>
        <taxon>Eukaryota</taxon>
        <taxon>Viridiplantae</taxon>
        <taxon>Streptophyta</taxon>
        <taxon>Embryophyta</taxon>
        <taxon>Tracheophyta</taxon>
        <taxon>Spermatophyta</taxon>
        <taxon>Magnoliopsida</taxon>
        <taxon>eudicotyledons</taxon>
        <taxon>Gunneridae</taxon>
        <taxon>Pentapetalae</taxon>
        <taxon>rosids</taxon>
        <taxon>malvids</taxon>
        <taxon>Malvales</taxon>
        <taxon>Dipterocarpaceae</taxon>
        <taxon>Rubroshorea</taxon>
    </lineage>
</organism>